<reference evidence="1 2" key="1">
    <citation type="submission" date="2018-10" db="EMBL/GenBank/DDBJ databases">
        <title>Sphingobacterium sp. M05W1-28.</title>
        <authorList>
            <person name="Cai H."/>
        </authorList>
    </citation>
    <scope>NUCLEOTIDE SEQUENCE [LARGE SCALE GENOMIC DNA]</scope>
    <source>
        <strain evidence="1 2">M05W1-28</strain>
    </source>
</reference>
<dbReference type="OrthoDB" id="1150854at2"/>
<dbReference type="PROSITE" id="PS51257">
    <property type="entry name" value="PROKAR_LIPOPROTEIN"/>
    <property type="match status" value="1"/>
</dbReference>
<accession>A0A420W3T0</accession>
<name>A0A420W3T0_9SPHI</name>
<sequence length="281" mass="32251">MKRNIVYLIFFALLLIGSSCDKKRDRFFEDNPTERLNTAVDEAFNILKSQKNGWTMQYFPSSDLEYGGYNLFVNFRTDENVEFQADYIPYLIEPDYSTQSSTYKVYPGAGPILTFDTWNEIMHFFALPGAYTGEGAVDSGTQGDFEFLVIKATADSVILQGRKTLNRIVMLPIKSTPATFIEKMQKNAAKFDSFEDYMVEVGGETYDAYFISDLKRAFVFDDPEDENIYSYVYTETGLEFYKEFSIKGVKVKKMTYVNPTTGYPNGYFENPEKTVKYIPVG</sequence>
<evidence type="ECO:0000313" key="2">
    <source>
        <dbReference type="Proteomes" id="UP000282423"/>
    </source>
</evidence>
<evidence type="ECO:0000313" key="1">
    <source>
        <dbReference type="EMBL" id="RKO73213.1"/>
    </source>
</evidence>
<dbReference type="RefSeq" id="WP_121120549.1">
    <property type="nucleotide sequence ID" value="NZ_RBWS01000001.1"/>
</dbReference>
<proteinExistence type="predicted"/>
<protein>
    <submittedName>
        <fullName evidence="1">DUF4302 domain-containing protein</fullName>
    </submittedName>
</protein>
<comment type="caution">
    <text evidence="1">The sequence shown here is derived from an EMBL/GenBank/DDBJ whole genome shotgun (WGS) entry which is preliminary data.</text>
</comment>
<dbReference type="EMBL" id="RBWS01000001">
    <property type="protein sequence ID" value="RKO73213.1"/>
    <property type="molecule type" value="Genomic_DNA"/>
</dbReference>
<dbReference type="Proteomes" id="UP000282423">
    <property type="component" value="Unassembled WGS sequence"/>
</dbReference>
<dbReference type="AlphaFoldDB" id="A0A420W3T0"/>
<organism evidence="1 2">
    <name type="scientific">Sphingobacterium puteale</name>
    <dbReference type="NCBI Taxonomy" id="2420510"/>
    <lineage>
        <taxon>Bacteria</taxon>
        <taxon>Pseudomonadati</taxon>
        <taxon>Bacteroidota</taxon>
        <taxon>Sphingobacteriia</taxon>
        <taxon>Sphingobacteriales</taxon>
        <taxon>Sphingobacteriaceae</taxon>
        <taxon>Sphingobacterium</taxon>
    </lineage>
</organism>
<gene>
    <name evidence="1" type="ORF">D7322_00585</name>
</gene>
<dbReference type="Pfam" id="PF14135">
    <property type="entry name" value="DUF4302"/>
    <property type="match status" value="1"/>
</dbReference>
<keyword evidence="2" id="KW-1185">Reference proteome</keyword>
<dbReference type="InterPro" id="IPR025396">
    <property type="entry name" value="DUF4302"/>
</dbReference>